<feature type="signal peptide" evidence="1">
    <location>
        <begin position="1"/>
        <end position="32"/>
    </location>
</feature>
<keyword evidence="1" id="KW-0732">Signal</keyword>
<evidence type="ECO:0000256" key="1">
    <source>
        <dbReference type="SAM" id="SignalP"/>
    </source>
</evidence>
<dbReference type="Proteomes" id="UP000797356">
    <property type="component" value="Chromosome 3"/>
</dbReference>
<dbReference type="EMBL" id="CM017874">
    <property type="protein sequence ID" value="KAG1334142.1"/>
    <property type="molecule type" value="Genomic_DNA"/>
</dbReference>
<name>A0A8K0I1I9_COCNU</name>
<protein>
    <submittedName>
        <fullName evidence="2">Uncharacterized protein</fullName>
    </submittedName>
</protein>
<proteinExistence type="predicted"/>
<evidence type="ECO:0000313" key="2">
    <source>
        <dbReference type="EMBL" id="KAG1334142.1"/>
    </source>
</evidence>
<accession>A0A8K0I1I9</accession>
<comment type="caution">
    <text evidence="2">The sequence shown here is derived from an EMBL/GenBank/DDBJ whole genome shotgun (WGS) entry which is preliminary data.</text>
</comment>
<dbReference type="AlphaFoldDB" id="A0A8K0I1I9"/>
<reference evidence="2" key="2">
    <citation type="submission" date="2019-07" db="EMBL/GenBank/DDBJ databases">
        <authorList>
            <person name="Yang Y."/>
            <person name="Bocs S."/>
            <person name="Baudouin L."/>
        </authorList>
    </citation>
    <scope>NUCLEOTIDE SEQUENCE</scope>
    <source>
        <tissue evidence="2">Spear leaf of Hainan Tall coconut</tissue>
    </source>
</reference>
<keyword evidence="3" id="KW-1185">Reference proteome</keyword>
<feature type="chain" id="PRO_5035481606" evidence="1">
    <location>
        <begin position="33"/>
        <end position="79"/>
    </location>
</feature>
<organism evidence="2 3">
    <name type="scientific">Cocos nucifera</name>
    <name type="common">Coconut palm</name>
    <dbReference type="NCBI Taxonomy" id="13894"/>
    <lineage>
        <taxon>Eukaryota</taxon>
        <taxon>Viridiplantae</taxon>
        <taxon>Streptophyta</taxon>
        <taxon>Embryophyta</taxon>
        <taxon>Tracheophyta</taxon>
        <taxon>Spermatophyta</taxon>
        <taxon>Magnoliopsida</taxon>
        <taxon>Liliopsida</taxon>
        <taxon>Arecaceae</taxon>
        <taxon>Arecoideae</taxon>
        <taxon>Cocoseae</taxon>
        <taxon>Attaleinae</taxon>
        <taxon>Cocos</taxon>
    </lineage>
</organism>
<sequence length="79" mass="8969">MICPGRRGNGWRTGTLLLWVVSFLRRMPLSVAKTAMKNRKRREQKKIEEGLILGPFAESAAKNKDKSLKLKLEDSVEGK</sequence>
<evidence type="ECO:0000313" key="3">
    <source>
        <dbReference type="Proteomes" id="UP000797356"/>
    </source>
</evidence>
<reference evidence="2" key="1">
    <citation type="journal article" date="2017" name="Gigascience">
        <title>The genome draft of coconut (Cocos nucifera).</title>
        <authorList>
            <person name="Xiao Y."/>
            <person name="Xu P."/>
            <person name="Fan H."/>
            <person name="Baudouin L."/>
            <person name="Xia W."/>
            <person name="Bocs S."/>
            <person name="Xu J."/>
            <person name="Li Q."/>
            <person name="Guo A."/>
            <person name="Zhou L."/>
            <person name="Li J."/>
            <person name="Wu Y."/>
            <person name="Ma Z."/>
            <person name="Armero A."/>
            <person name="Issali A.E."/>
            <person name="Liu N."/>
            <person name="Peng M."/>
            <person name="Yang Y."/>
        </authorList>
    </citation>
    <scope>NUCLEOTIDE SEQUENCE</scope>
    <source>
        <tissue evidence="2">Spear leaf of Hainan Tall coconut</tissue>
    </source>
</reference>
<gene>
    <name evidence="2" type="ORF">COCNU_03G002610</name>
</gene>